<evidence type="ECO:0000256" key="1">
    <source>
        <dbReference type="ARBA" id="ARBA00022741"/>
    </source>
</evidence>
<comment type="caution">
    <text evidence="12">The sequence shown here is derived from an EMBL/GenBank/DDBJ whole genome shotgun (WGS) entry which is preliminary data.</text>
</comment>
<reference evidence="12" key="1">
    <citation type="submission" date="2022-01" db="EMBL/GenBank/DDBJ databases">
        <authorList>
            <person name="Wang Y."/>
        </authorList>
    </citation>
    <scope>NUCLEOTIDE SEQUENCE</scope>
    <source>
        <strain evidence="12">WB101</strain>
    </source>
</reference>
<feature type="compositionally biased region" description="Basic and acidic residues" evidence="8">
    <location>
        <begin position="421"/>
        <end position="460"/>
    </location>
</feature>
<keyword evidence="2 7" id="KW-0378">Hydrolase</keyword>
<keyword evidence="1 7" id="KW-0547">Nucleotide-binding</keyword>
<sequence>MKFTEFNLSESLLAGLRDLRFEEPTAIQEKSIPLITDGKDVIGIAQTGTGKTGAFVIPIMERVLRSERKGVKALILSPTRELAKQIDEQIFAIGYHAGITSATVIGGSDFSIQAKALKAGVDIIVATPGRLIDQNKVVNIDFSNLEYLVLDEADRMLDMGFLPDMKKIISWLPENRQTLLFSATMPGEIERLASSIMQNPQTVEIERAKPSANVEQRAYFLKSHQKIPLVKGIFDQLEWESCIIFTSTKKGTDELQRLLKNEGMKAASIHGDRSQDERNKALAAFKNKQVPIIVATDVLARGIDIKEVSIIINYDVPNNTDDYVHRIGRTARYDKSGIAITFITKRDQRTFRDIDKIKENSIKKLDVPGDFKNPNDFSWDKHFQSPKQTQKKKEKSKDSDTRSSSDRKKRENLPPRPTRGGKKDQQSSEKKSSPQIEEKQEQDSKQPEKSKQPQESDQQQKPKQQQNQKRSQNQSSGPQKRSPRDTSPKKKEESGKKAQSRSKKTREEKTDINLPPVIEKAVDRNKRSRKPAKGVWGIIKSFIPKIRSN</sequence>
<keyword evidence="4 7" id="KW-0067">ATP-binding</keyword>
<feature type="compositionally biased region" description="Low complexity" evidence="8">
    <location>
        <begin position="461"/>
        <end position="476"/>
    </location>
</feature>
<name>A0ABS9KDZ7_9BACT</name>
<dbReference type="InterPro" id="IPR050079">
    <property type="entry name" value="DEAD_box_RNA_helicase"/>
</dbReference>
<reference evidence="12" key="2">
    <citation type="submission" date="2024-05" db="EMBL/GenBank/DDBJ databases">
        <title>Rhodohalobacter halophilus gen. nov., sp. nov., a moderately halophilic member of the family Balneolaceae.</title>
        <authorList>
            <person name="Xia J."/>
        </authorList>
    </citation>
    <scope>NUCLEOTIDE SEQUENCE</scope>
    <source>
        <strain evidence="12">WB101</strain>
    </source>
</reference>
<dbReference type="Proteomes" id="UP001165366">
    <property type="component" value="Unassembled WGS sequence"/>
</dbReference>
<dbReference type="Gene3D" id="3.40.50.300">
    <property type="entry name" value="P-loop containing nucleotide triphosphate hydrolases"/>
    <property type="match status" value="2"/>
</dbReference>
<keyword evidence="13" id="KW-1185">Reference proteome</keyword>
<feature type="compositionally biased region" description="Basic and acidic residues" evidence="8">
    <location>
        <begin position="395"/>
        <end position="413"/>
    </location>
</feature>
<evidence type="ECO:0000256" key="3">
    <source>
        <dbReference type="ARBA" id="ARBA00022806"/>
    </source>
</evidence>
<comment type="similarity">
    <text evidence="5 7">Belongs to the DEAD box helicase family.</text>
</comment>
<dbReference type="SMART" id="SM00487">
    <property type="entry name" value="DEXDc"/>
    <property type="match status" value="1"/>
</dbReference>
<evidence type="ECO:0000259" key="11">
    <source>
        <dbReference type="PROSITE" id="PS51195"/>
    </source>
</evidence>
<dbReference type="InterPro" id="IPR000629">
    <property type="entry name" value="RNA-helicase_DEAD-box_CS"/>
</dbReference>
<feature type="domain" description="DEAD-box RNA helicase Q" evidence="11">
    <location>
        <begin position="1"/>
        <end position="29"/>
    </location>
</feature>
<dbReference type="EMBL" id="JAKLWS010000012">
    <property type="protein sequence ID" value="MCG2589063.1"/>
    <property type="molecule type" value="Genomic_DNA"/>
</dbReference>
<dbReference type="InterPro" id="IPR001650">
    <property type="entry name" value="Helicase_C-like"/>
</dbReference>
<feature type="domain" description="Helicase ATP-binding" evidence="9">
    <location>
        <begin position="32"/>
        <end position="203"/>
    </location>
</feature>
<dbReference type="Pfam" id="PF00270">
    <property type="entry name" value="DEAD"/>
    <property type="match status" value="1"/>
</dbReference>
<dbReference type="PROSITE" id="PS51192">
    <property type="entry name" value="HELICASE_ATP_BIND_1"/>
    <property type="match status" value="1"/>
</dbReference>
<feature type="domain" description="Helicase C-terminal" evidence="10">
    <location>
        <begin position="229"/>
        <end position="375"/>
    </location>
</feature>
<evidence type="ECO:0000256" key="5">
    <source>
        <dbReference type="ARBA" id="ARBA00038437"/>
    </source>
</evidence>
<dbReference type="PROSITE" id="PS51195">
    <property type="entry name" value="Q_MOTIF"/>
    <property type="match status" value="1"/>
</dbReference>
<feature type="region of interest" description="Disordered" evidence="8">
    <location>
        <begin position="365"/>
        <end position="517"/>
    </location>
</feature>
<dbReference type="PROSITE" id="PS00039">
    <property type="entry name" value="DEAD_ATP_HELICASE"/>
    <property type="match status" value="1"/>
</dbReference>
<dbReference type="SUPFAM" id="SSF52540">
    <property type="entry name" value="P-loop containing nucleoside triphosphate hydrolases"/>
    <property type="match status" value="1"/>
</dbReference>
<dbReference type="InterPro" id="IPR027417">
    <property type="entry name" value="P-loop_NTPase"/>
</dbReference>
<dbReference type="InterPro" id="IPR044742">
    <property type="entry name" value="DEAD/DEAH_RhlB"/>
</dbReference>
<evidence type="ECO:0000313" key="13">
    <source>
        <dbReference type="Proteomes" id="UP001165366"/>
    </source>
</evidence>
<dbReference type="CDD" id="cd00268">
    <property type="entry name" value="DEADc"/>
    <property type="match status" value="1"/>
</dbReference>
<dbReference type="PANTHER" id="PTHR47959">
    <property type="entry name" value="ATP-DEPENDENT RNA HELICASE RHLE-RELATED"/>
    <property type="match status" value="1"/>
</dbReference>
<evidence type="ECO:0000313" key="12">
    <source>
        <dbReference type="EMBL" id="MCG2589063.1"/>
    </source>
</evidence>
<evidence type="ECO:0000256" key="2">
    <source>
        <dbReference type="ARBA" id="ARBA00022801"/>
    </source>
</evidence>
<dbReference type="InterPro" id="IPR014014">
    <property type="entry name" value="RNA_helicase_DEAD_Q_motif"/>
</dbReference>
<gene>
    <name evidence="12" type="ORF">L6773_10820</name>
</gene>
<dbReference type="RefSeq" id="WP_237854322.1">
    <property type="nucleotide sequence ID" value="NZ_JAKLWS010000012.1"/>
</dbReference>
<dbReference type="GO" id="GO:0004386">
    <property type="term" value="F:helicase activity"/>
    <property type="evidence" value="ECO:0007669"/>
    <property type="project" value="UniProtKB-KW"/>
</dbReference>
<evidence type="ECO:0000256" key="7">
    <source>
        <dbReference type="RuleBase" id="RU000492"/>
    </source>
</evidence>
<evidence type="ECO:0000256" key="4">
    <source>
        <dbReference type="ARBA" id="ARBA00022840"/>
    </source>
</evidence>
<protein>
    <submittedName>
        <fullName evidence="12">DEAD/DEAH box helicase</fullName>
    </submittedName>
</protein>
<dbReference type="SMART" id="SM00490">
    <property type="entry name" value="HELICc"/>
    <property type="match status" value="1"/>
</dbReference>
<accession>A0ABS9KDZ7</accession>
<evidence type="ECO:0000256" key="8">
    <source>
        <dbReference type="SAM" id="MobiDB-lite"/>
    </source>
</evidence>
<dbReference type="Pfam" id="PF00271">
    <property type="entry name" value="Helicase_C"/>
    <property type="match status" value="1"/>
</dbReference>
<keyword evidence="3 7" id="KW-0347">Helicase</keyword>
<proteinExistence type="inferred from homology"/>
<feature type="compositionally biased region" description="Basic and acidic residues" evidence="8">
    <location>
        <begin position="482"/>
        <end position="496"/>
    </location>
</feature>
<evidence type="ECO:0000259" key="9">
    <source>
        <dbReference type="PROSITE" id="PS51192"/>
    </source>
</evidence>
<dbReference type="CDD" id="cd18787">
    <property type="entry name" value="SF2_C_DEAD"/>
    <property type="match status" value="1"/>
</dbReference>
<dbReference type="PANTHER" id="PTHR47959:SF13">
    <property type="entry name" value="ATP-DEPENDENT RNA HELICASE RHLE"/>
    <property type="match status" value="1"/>
</dbReference>
<feature type="short sequence motif" description="Q motif" evidence="6">
    <location>
        <begin position="1"/>
        <end position="29"/>
    </location>
</feature>
<dbReference type="InterPro" id="IPR011545">
    <property type="entry name" value="DEAD/DEAH_box_helicase_dom"/>
</dbReference>
<evidence type="ECO:0000259" key="10">
    <source>
        <dbReference type="PROSITE" id="PS51194"/>
    </source>
</evidence>
<dbReference type="PROSITE" id="PS51194">
    <property type="entry name" value="HELICASE_CTER"/>
    <property type="match status" value="1"/>
</dbReference>
<evidence type="ECO:0000256" key="6">
    <source>
        <dbReference type="PROSITE-ProRule" id="PRU00552"/>
    </source>
</evidence>
<dbReference type="InterPro" id="IPR014001">
    <property type="entry name" value="Helicase_ATP-bd"/>
</dbReference>
<organism evidence="12 13">
    <name type="scientific">Rhodohalobacter sulfatireducens</name>
    <dbReference type="NCBI Taxonomy" id="2911366"/>
    <lineage>
        <taxon>Bacteria</taxon>
        <taxon>Pseudomonadati</taxon>
        <taxon>Balneolota</taxon>
        <taxon>Balneolia</taxon>
        <taxon>Balneolales</taxon>
        <taxon>Balneolaceae</taxon>
        <taxon>Rhodohalobacter</taxon>
    </lineage>
</organism>